<protein>
    <recommendedName>
        <fullName evidence="5">SAM domain-containing protein</fullName>
    </recommendedName>
</protein>
<dbReference type="Pfam" id="PF00536">
    <property type="entry name" value="SAM_1"/>
    <property type="match status" value="1"/>
</dbReference>
<name>A0AAD7YKA9_MYTSE</name>
<gene>
    <name evidence="6" type="ORF">PYW07_011960</name>
</gene>
<evidence type="ECO:0000256" key="2">
    <source>
        <dbReference type="ARBA" id="ARBA00022490"/>
    </source>
</evidence>
<dbReference type="SMART" id="SM00454">
    <property type="entry name" value="SAM"/>
    <property type="match status" value="1"/>
</dbReference>
<reference evidence="6" key="1">
    <citation type="submission" date="2023-03" db="EMBL/GenBank/DDBJ databases">
        <title>Chromosome-level genomes of two armyworms, Mythimna separata and Mythimna loreyi, provide insights into the biosynthesis and reception of sex pheromones.</title>
        <authorList>
            <person name="Zhao H."/>
        </authorList>
    </citation>
    <scope>NUCLEOTIDE SEQUENCE</scope>
    <source>
        <strain evidence="6">BeijingLab</strain>
        <tissue evidence="6">Pupa</tissue>
    </source>
</reference>
<evidence type="ECO:0000256" key="3">
    <source>
        <dbReference type="ARBA" id="ARBA00022884"/>
    </source>
</evidence>
<dbReference type="SUPFAM" id="SSF47769">
    <property type="entry name" value="SAM/Pointed domain"/>
    <property type="match status" value="1"/>
</dbReference>
<feature type="region of interest" description="Disordered" evidence="4">
    <location>
        <begin position="774"/>
        <end position="819"/>
    </location>
</feature>
<evidence type="ECO:0000256" key="1">
    <source>
        <dbReference type="ARBA" id="ARBA00004496"/>
    </source>
</evidence>
<proteinExistence type="predicted"/>
<comment type="subcellular location">
    <subcellularLocation>
        <location evidence="1">Cytoplasm</location>
    </subcellularLocation>
</comment>
<dbReference type="PANTHER" id="PTHR12515">
    <property type="entry name" value="STERILE ALPHA MOTIF DOMAIN CONTAINING PROTEIN 4-RELATED"/>
    <property type="match status" value="1"/>
</dbReference>
<accession>A0AAD7YKA9</accession>
<dbReference type="Proteomes" id="UP001231518">
    <property type="component" value="Chromosome 3"/>
</dbReference>
<evidence type="ECO:0000313" key="6">
    <source>
        <dbReference type="EMBL" id="KAJ8719917.1"/>
    </source>
</evidence>
<dbReference type="AlphaFoldDB" id="A0AAD7YKA9"/>
<organism evidence="6 7">
    <name type="scientific">Mythimna separata</name>
    <name type="common">Oriental armyworm</name>
    <name type="synonym">Pseudaletia separata</name>
    <dbReference type="NCBI Taxonomy" id="271217"/>
    <lineage>
        <taxon>Eukaryota</taxon>
        <taxon>Metazoa</taxon>
        <taxon>Ecdysozoa</taxon>
        <taxon>Arthropoda</taxon>
        <taxon>Hexapoda</taxon>
        <taxon>Insecta</taxon>
        <taxon>Pterygota</taxon>
        <taxon>Neoptera</taxon>
        <taxon>Endopterygota</taxon>
        <taxon>Lepidoptera</taxon>
        <taxon>Glossata</taxon>
        <taxon>Ditrysia</taxon>
        <taxon>Noctuoidea</taxon>
        <taxon>Noctuidae</taxon>
        <taxon>Noctuinae</taxon>
        <taxon>Hadenini</taxon>
        <taxon>Mythimna</taxon>
    </lineage>
</organism>
<dbReference type="InterPro" id="IPR001660">
    <property type="entry name" value="SAM"/>
</dbReference>
<dbReference type="CDD" id="cd09557">
    <property type="entry name" value="SAM_Smaug"/>
    <property type="match status" value="1"/>
</dbReference>
<dbReference type="Pfam" id="PF26034">
    <property type="entry name" value="PHAT_SMAUG"/>
    <property type="match status" value="2"/>
</dbReference>
<keyword evidence="3" id="KW-0694">RNA-binding</keyword>
<feature type="compositionally biased region" description="Basic residues" evidence="4">
    <location>
        <begin position="774"/>
        <end position="788"/>
    </location>
</feature>
<dbReference type="PANTHER" id="PTHR12515:SF5">
    <property type="entry name" value="PROTEIN SMAUG"/>
    <property type="match status" value="1"/>
</dbReference>
<dbReference type="InterPro" id="IPR037634">
    <property type="entry name" value="Smaug_SAM"/>
</dbReference>
<evidence type="ECO:0000259" key="5">
    <source>
        <dbReference type="SMART" id="SM00454"/>
    </source>
</evidence>
<dbReference type="InterPro" id="IPR013761">
    <property type="entry name" value="SAM/pointed_sf"/>
</dbReference>
<feature type="domain" description="SAM" evidence="5">
    <location>
        <begin position="576"/>
        <end position="639"/>
    </location>
</feature>
<evidence type="ECO:0000256" key="4">
    <source>
        <dbReference type="SAM" id="MobiDB-lite"/>
    </source>
</evidence>
<dbReference type="InterPro" id="IPR058599">
    <property type="entry name" value="PHAT_Smg/ZCCHC2-like"/>
</dbReference>
<comment type="caution">
    <text evidence="6">The sequence shown here is derived from an EMBL/GenBank/DDBJ whole genome shotgun (WGS) entry which is preliminary data.</text>
</comment>
<dbReference type="GO" id="GO:0003729">
    <property type="term" value="F:mRNA binding"/>
    <property type="evidence" value="ECO:0007669"/>
    <property type="project" value="TreeGrafter"/>
</dbReference>
<dbReference type="Gene3D" id="1.10.150.50">
    <property type="entry name" value="Transcription Factor, Ets-1"/>
    <property type="match status" value="1"/>
</dbReference>
<dbReference type="EMBL" id="JARGEI010000014">
    <property type="protein sequence ID" value="KAJ8719917.1"/>
    <property type="molecule type" value="Genomic_DNA"/>
</dbReference>
<dbReference type="GO" id="GO:0000289">
    <property type="term" value="P:nuclear-transcribed mRNA poly(A) tail shortening"/>
    <property type="evidence" value="ECO:0007669"/>
    <property type="project" value="TreeGrafter"/>
</dbReference>
<sequence length="840" mass="93347">MNGTFNEQLGSVAGVFEQWGACEQTVLACTLARRVPWPGLKLVQRAVEAALRSHVEDERLERDANDELLLASLLLVRDDDDDGCERLHRLLGLLPLLRVDNERCKDVYMSAAPALVQRCVDAPRRASVVPELCRQLLCYLLVHPALSHHDQGYVHTAQRALRGRAAPRLRRARAVPPAAVLPARAPRALAPRPRVRTHCTTSAAWTRRAAPPSCPSCAASCCATCSCTPRSRTTTKGTYTLHNERCVDAPRRASVVPELCRQLLCYLLVHPALSHHDQGYVHTAQRALRGRAAPRLRRARAVPPAAVLPARAPRALAPRPRVRTHCTTSAAWTRRAAPPSCPSCAASCCATCSCTPRSRTTTKGTYTLHNERCVDAPRRASVVPELCRQLLCYLLVHPALSHHDQGILKEWVKYLENHISGNRTESVWQQRIDSCLLPDSNIWGSSNTFRRTIGKNYEFRGILDSVEHFNTDLLQESFSKNGRDVDISIEGEKLNFDATIAQPKSQRSNSLTPPSSNFMHMSSSAENLSDEPFVQKPRSFSLSSEHSLSQIRPISIMYGTTGSETRLDDLRSHNFGEHPGMCNVAQWLKSLRLHKYVWLFTNMSYDQMMAMDEKYLEKLGVTKGARHKLLLSIKKLSERAAVLEAAQAELRAGAGGAARALERLRGVLLSPMPPTSELPAAIVRTLHLASKCLNNAAVGAGARVTQLVSEDGEHEPPIDPMSLHCWLVEKALHHEAFSRPELQEALKGLRHRLPPRQFFHHVSDMPLNRRCPKPRWRIGPHGPHKPLRARAWPANKPPPPRGKSHSYPPHAPRGPTAVPACDDYSSLDALCLQMTEQAIN</sequence>
<feature type="region of interest" description="Disordered" evidence="4">
    <location>
        <begin position="502"/>
        <end position="522"/>
    </location>
</feature>
<dbReference type="GO" id="GO:0030371">
    <property type="term" value="F:translation repressor activity"/>
    <property type="evidence" value="ECO:0007669"/>
    <property type="project" value="InterPro"/>
</dbReference>
<keyword evidence="2" id="KW-0963">Cytoplasm</keyword>
<dbReference type="InterPro" id="IPR050897">
    <property type="entry name" value="SMAUG/VTS1_RNA-bind"/>
</dbReference>
<evidence type="ECO:0000313" key="7">
    <source>
        <dbReference type="Proteomes" id="UP001231518"/>
    </source>
</evidence>
<keyword evidence="7" id="KW-1185">Reference proteome</keyword>
<dbReference type="GO" id="GO:0000932">
    <property type="term" value="C:P-body"/>
    <property type="evidence" value="ECO:0007669"/>
    <property type="project" value="TreeGrafter"/>
</dbReference>